<accession>M1WLW7</accession>
<proteinExistence type="predicted"/>
<dbReference type="HOGENOM" id="CLU_3117166_0_0_7"/>
<dbReference type="EMBL" id="FO203427">
    <property type="protein sequence ID" value="CCH48580.1"/>
    <property type="molecule type" value="Genomic_DNA"/>
</dbReference>
<dbReference type="AlphaFoldDB" id="M1WLW7"/>
<dbReference type="KEGG" id="dpi:BN4_11343"/>
<reference evidence="2" key="2">
    <citation type="journal article" date="2013" name="Stand. Genomic Sci.">
        <title>Complete genome sequence of Desulfocapsa sulfexigens, a marine deltaproteobacterium specialized in disproportionating inorganic sulfur compounds.</title>
        <authorList>
            <person name="Finster K.W."/>
            <person name="Kjeldsen K.U."/>
            <person name="Kube M."/>
            <person name="Reinhardt R."/>
            <person name="Mussmann M."/>
            <person name="Amann R."/>
            <person name="Schreiber L."/>
        </authorList>
    </citation>
    <scope>NUCLEOTIDE SEQUENCE [LARGE SCALE GENOMIC DNA]</scope>
    <source>
        <strain evidence="2">DSM 10523 / SB164P1</strain>
    </source>
</reference>
<keyword evidence="2" id="KW-1185">Reference proteome</keyword>
<name>M1WLW7_PSEP2</name>
<evidence type="ECO:0000313" key="2">
    <source>
        <dbReference type="Proteomes" id="UP000011724"/>
    </source>
</evidence>
<dbReference type="Proteomes" id="UP000011724">
    <property type="component" value="Chromosome"/>
</dbReference>
<reference evidence="1 2" key="1">
    <citation type="journal article" date="2013" name="PLoS ONE">
        <title>The first genomic and proteomic characterization of a deep-sea sulfate reducer: insights into the piezophilic lifestyle of Desulfovibrio piezophilus.</title>
        <authorList>
            <person name="Pradel N."/>
            <person name="Ji B."/>
            <person name="Gimenez G."/>
            <person name="Talla E."/>
            <person name="Lenoble P."/>
            <person name="Garel M."/>
            <person name="Tamburini C."/>
            <person name="Fourquet P."/>
            <person name="Lebrun R."/>
            <person name="Bertin P."/>
            <person name="Denis Y."/>
            <person name="Pophillat M."/>
            <person name="Barbe V."/>
            <person name="Ollivier B."/>
            <person name="Dolla A."/>
        </authorList>
    </citation>
    <scope>NUCLEOTIDE SEQUENCE [LARGE SCALE GENOMIC DNA]</scope>
    <source>
        <strain evidence="2">DSM 10523 / SB164P1</strain>
    </source>
</reference>
<protein>
    <submittedName>
        <fullName evidence="1">Uncharacterized protein</fullName>
    </submittedName>
</protein>
<evidence type="ECO:0000313" key="1">
    <source>
        <dbReference type="EMBL" id="CCH48580.1"/>
    </source>
</evidence>
<sequence length="50" mass="5205">MHASVAQKQAGFDRLCLTGFSGAYLAALASAQSKLIINPPLPEANTSCLK</sequence>
<gene>
    <name evidence="1" type="ordered locus">BN4_11343</name>
</gene>
<organism evidence="1 2">
    <name type="scientific">Pseudodesulfovibrio piezophilus (strain DSM 21447 / JCM 15486 / C1TLV30)</name>
    <name type="common">Desulfovibrio piezophilus</name>
    <dbReference type="NCBI Taxonomy" id="1322246"/>
    <lineage>
        <taxon>Bacteria</taxon>
        <taxon>Pseudomonadati</taxon>
        <taxon>Thermodesulfobacteriota</taxon>
        <taxon>Desulfovibrionia</taxon>
        <taxon>Desulfovibrionales</taxon>
        <taxon>Desulfovibrionaceae</taxon>
    </lineage>
</organism>
<dbReference type="STRING" id="1322246.BN4_11343"/>